<protein>
    <submittedName>
        <fullName evidence="3">Integrase</fullName>
    </submittedName>
</protein>
<evidence type="ECO:0000313" key="3">
    <source>
        <dbReference type="EMBL" id="MBE1485855.1"/>
    </source>
</evidence>
<evidence type="ECO:0000256" key="1">
    <source>
        <dbReference type="ARBA" id="ARBA00023172"/>
    </source>
</evidence>
<sequence>MPKVERRKVKPPSPEMYGAFLDAMENELYPLVLLCGYSGLRRGELCGLKWTDVNLDTGRLQVNRQRVSVGYQVSEREAKSDAGQDRVVYLDGGATGALKTWRTTQRKERLAWGPAYADGGYVFTRENGEPLHPDAVTKIVGRMCRRAGMPATLHTLRHFRAAALISTGADISVVSKMMGHASIGVTSDIYGSLFEVAQQGVSEKAAALVPRHSVSA</sequence>
<organism evidence="3 4">
    <name type="scientific">Plantactinospora soyae</name>
    <dbReference type="NCBI Taxonomy" id="1544732"/>
    <lineage>
        <taxon>Bacteria</taxon>
        <taxon>Bacillati</taxon>
        <taxon>Actinomycetota</taxon>
        <taxon>Actinomycetes</taxon>
        <taxon>Micromonosporales</taxon>
        <taxon>Micromonosporaceae</taxon>
        <taxon>Plantactinospora</taxon>
    </lineage>
</organism>
<feature type="domain" description="Tyr recombinase" evidence="2">
    <location>
        <begin position="7"/>
        <end position="203"/>
    </location>
</feature>
<comment type="caution">
    <text evidence="3">The sequence shown here is derived from an EMBL/GenBank/DDBJ whole genome shotgun (WGS) entry which is preliminary data.</text>
</comment>
<reference evidence="3" key="1">
    <citation type="submission" date="2020-10" db="EMBL/GenBank/DDBJ databases">
        <title>Sequencing the genomes of 1000 actinobacteria strains.</title>
        <authorList>
            <person name="Klenk H.-P."/>
        </authorList>
    </citation>
    <scope>NUCLEOTIDE SEQUENCE</scope>
    <source>
        <strain evidence="3">DSM 46832</strain>
    </source>
</reference>
<dbReference type="SUPFAM" id="SSF56349">
    <property type="entry name" value="DNA breaking-rejoining enzymes"/>
    <property type="match status" value="1"/>
</dbReference>
<dbReference type="GO" id="GO:0006310">
    <property type="term" value="P:DNA recombination"/>
    <property type="evidence" value="ECO:0007669"/>
    <property type="project" value="UniProtKB-KW"/>
</dbReference>
<dbReference type="GO" id="GO:0015074">
    <property type="term" value="P:DNA integration"/>
    <property type="evidence" value="ECO:0007669"/>
    <property type="project" value="InterPro"/>
</dbReference>
<dbReference type="PANTHER" id="PTHR30349:SF91">
    <property type="entry name" value="INTA PROTEIN"/>
    <property type="match status" value="1"/>
</dbReference>
<keyword evidence="1" id="KW-0233">DNA recombination</keyword>
<evidence type="ECO:0000259" key="2">
    <source>
        <dbReference type="PROSITE" id="PS51898"/>
    </source>
</evidence>
<accession>A0A927M2Y7</accession>
<dbReference type="InterPro" id="IPR013762">
    <property type="entry name" value="Integrase-like_cat_sf"/>
</dbReference>
<name>A0A927M2Y7_9ACTN</name>
<dbReference type="InterPro" id="IPR002104">
    <property type="entry name" value="Integrase_catalytic"/>
</dbReference>
<dbReference type="Gene3D" id="1.10.443.10">
    <property type="entry name" value="Intergrase catalytic core"/>
    <property type="match status" value="1"/>
</dbReference>
<dbReference type="RefSeq" id="WP_192765980.1">
    <property type="nucleotide sequence ID" value="NZ_JADBEB010000001.1"/>
</dbReference>
<dbReference type="Pfam" id="PF00589">
    <property type="entry name" value="Phage_integrase"/>
    <property type="match status" value="1"/>
</dbReference>
<dbReference type="GO" id="GO:0003677">
    <property type="term" value="F:DNA binding"/>
    <property type="evidence" value="ECO:0007669"/>
    <property type="project" value="InterPro"/>
</dbReference>
<proteinExistence type="predicted"/>
<evidence type="ECO:0000313" key="4">
    <source>
        <dbReference type="Proteomes" id="UP000649753"/>
    </source>
</evidence>
<dbReference type="PANTHER" id="PTHR30349">
    <property type="entry name" value="PHAGE INTEGRASE-RELATED"/>
    <property type="match status" value="1"/>
</dbReference>
<dbReference type="CDD" id="cd01189">
    <property type="entry name" value="INT_ICEBs1_C_like"/>
    <property type="match status" value="1"/>
</dbReference>
<dbReference type="PROSITE" id="PS51898">
    <property type="entry name" value="TYR_RECOMBINASE"/>
    <property type="match status" value="1"/>
</dbReference>
<dbReference type="Proteomes" id="UP000649753">
    <property type="component" value="Unassembled WGS sequence"/>
</dbReference>
<dbReference type="EMBL" id="JADBEB010000001">
    <property type="protein sequence ID" value="MBE1485855.1"/>
    <property type="molecule type" value="Genomic_DNA"/>
</dbReference>
<dbReference type="InterPro" id="IPR050090">
    <property type="entry name" value="Tyrosine_recombinase_XerCD"/>
</dbReference>
<keyword evidence="4" id="KW-1185">Reference proteome</keyword>
<gene>
    <name evidence="3" type="ORF">H4W31_001493</name>
</gene>
<dbReference type="AlphaFoldDB" id="A0A927M2Y7"/>
<dbReference type="InterPro" id="IPR011010">
    <property type="entry name" value="DNA_brk_join_enz"/>
</dbReference>